<dbReference type="AlphaFoldDB" id="A0A8T8HW46"/>
<name>A0A8T8HW46_9PSEU</name>
<protein>
    <submittedName>
        <fullName evidence="2">Uncharacterized protein</fullName>
    </submittedName>
</protein>
<evidence type="ECO:0000313" key="3">
    <source>
        <dbReference type="Proteomes" id="UP000671828"/>
    </source>
</evidence>
<gene>
    <name evidence="2" type="ORF">J7S33_27350</name>
</gene>
<dbReference type="Proteomes" id="UP000671828">
    <property type="component" value="Chromosome"/>
</dbReference>
<organism evidence="2 3">
    <name type="scientific">Saccharothrix algeriensis</name>
    <dbReference type="NCBI Taxonomy" id="173560"/>
    <lineage>
        <taxon>Bacteria</taxon>
        <taxon>Bacillati</taxon>
        <taxon>Actinomycetota</taxon>
        <taxon>Actinomycetes</taxon>
        <taxon>Pseudonocardiales</taxon>
        <taxon>Pseudonocardiaceae</taxon>
        <taxon>Saccharothrix</taxon>
    </lineage>
</organism>
<evidence type="ECO:0000256" key="1">
    <source>
        <dbReference type="SAM" id="MobiDB-lite"/>
    </source>
</evidence>
<sequence length="63" mass="7076">MDSYERFRRAAVDRDIPADEVEKFIDQLRFEILLGSTEPGEEVVGQSGGLPRLPVGAEWPSSR</sequence>
<feature type="non-terminal residue" evidence="2">
    <location>
        <position position="63"/>
    </location>
</feature>
<reference evidence="2" key="1">
    <citation type="submission" date="2021-04" db="EMBL/GenBank/DDBJ databases">
        <title>Saccharothrix algeriensis WGS.</title>
        <authorList>
            <person name="Stuskova K."/>
            <person name="Hakalova E."/>
            <person name="Tebbal A.B."/>
            <person name="Eichmeier A."/>
        </authorList>
    </citation>
    <scope>NUCLEOTIDE SEQUENCE</scope>
    <source>
        <strain evidence="2">NRRL B-24137</strain>
    </source>
</reference>
<accession>A0A8T8HW46</accession>
<dbReference type="EMBL" id="CP072788">
    <property type="protein sequence ID" value="QTR02722.1"/>
    <property type="molecule type" value="Genomic_DNA"/>
</dbReference>
<proteinExistence type="predicted"/>
<feature type="region of interest" description="Disordered" evidence="1">
    <location>
        <begin position="39"/>
        <end position="63"/>
    </location>
</feature>
<evidence type="ECO:0000313" key="2">
    <source>
        <dbReference type="EMBL" id="QTR02722.1"/>
    </source>
</evidence>